<name>A0ABU0CUB4_9BACI</name>
<dbReference type="RefSeq" id="WP_307340882.1">
    <property type="nucleotide sequence ID" value="NZ_JAUSUQ010000010.1"/>
</dbReference>
<dbReference type="Proteomes" id="UP001232445">
    <property type="component" value="Unassembled WGS sequence"/>
</dbReference>
<reference evidence="1 2" key="1">
    <citation type="submission" date="2023-07" db="EMBL/GenBank/DDBJ databases">
        <title>Genomic Encyclopedia of Type Strains, Phase IV (KMG-IV): sequencing the most valuable type-strain genomes for metagenomic binning, comparative biology and taxonomic classification.</title>
        <authorList>
            <person name="Goeker M."/>
        </authorList>
    </citation>
    <scope>NUCLEOTIDE SEQUENCE [LARGE SCALE GENOMIC DNA]</scope>
    <source>
        <strain evidence="1 2">DSM 17740</strain>
    </source>
</reference>
<organism evidence="1 2">
    <name type="scientific">Caldalkalibacillus uzonensis</name>
    <dbReference type="NCBI Taxonomy" id="353224"/>
    <lineage>
        <taxon>Bacteria</taxon>
        <taxon>Bacillati</taxon>
        <taxon>Bacillota</taxon>
        <taxon>Bacilli</taxon>
        <taxon>Bacillales</taxon>
        <taxon>Bacillaceae</taxon>
        <taxon>Caldalkalibacillus</taxon>
    </lineage>
</organism>
<comment type="caution">
    <text evidence="1">The sequence shown here is derived from an EMBL/GenBank/DDBJ whole genome shotgun (WGS) entry which is preliminary data.</text>
</comment>
<accession>A0ABU0CUB4</accession>
<dbReference type="EMBL" id="JAUSUQ010000010">
    <property type="protein sequence ID" value="MDQ0340011.1"/>
    <property type="molecule type" value="Genomic_DNA"/>
</dbReference>
<keyword evidence="2" id="KW-1185">Reference proteome</keyword>
<proteinExistence type="predicted"/>
<evidence type="ECO:0000313" key="2">
    <source>
        <dbReference type="Proteomes" id="UP001232445"/>
    </source>
</evidence>
<sequence>MTKLLTCKVILLFGLEAGCSPGLSEAQQIEQHINEEWDMDEEMKTSWEEERLAKIIYGDIYGDETVIALEIFKGGLISCSGVRRVFFIYNDVVFSTGIRLEPLPEQKITRKTGLPQAGETALDSFTSYRLSSSQPTWHQQMRAKLLTIYRFSNTIQYLFI</sequence>
<protein>
    <submittedName>
        <fullName evidence="1">Uncharacterized protein</fullName>
    </submittedName>
</protein>
<evidence type="ECO:0000313" key="1">
    <source>
        <dbReference type="EMBL" id="MDQ0340011.1"/>
    </source>
</evidence>
<gene>
    <name evidence="1" type="ORF">J2S00_002806</name>
</gene>